<gene>
    <name evidence="1" type="ORF">QFC20_006978</name>
</gene>
<name>A0ACC2V461_9TREE</name>
<evidence type="ECO:0000313" key="2">
    <source>
        <dbReference type="Proteomes" id="UP001230649"/>
    </source>
</evidence>
<proteinExistence type="predicted"/>
<protein>
    <submittedName>
        <fullName evidence="1">Uncharacterized protein</fullName>
    </submittedName>
</protein>
<dbReference type="Proteomes" id="UP001230649">
    <property type="component" value="Unassembled WGS sequence"/>
</dbReference>
<reference evidence="1" key="1">
    <citation type="submission" date="2023-04" db="EMBL/GenBank/DDBJ databases">
        <title>Draft Genome sequencing of Naganishia species isolated from polar environments using Oxford Nanopore Technology.</title>
        <authorList>
            <person name="Leo P."/>
            <person name="Venkateswaran K."/>
        </authorList>
    </citation>
    <scope>NUCLEOTIDE SEQUENCE</scope>
    <source>
        <strain evidence="1">MNA-CCFEE 5262</strain>
    </source>
</reference>
<accession>A0ACC2V461</accession>
<comment type="caution">
    <text evidence="1">The sequence shown here is derived from an EMBL/GenBank/DDBJ whole genome shotgun (WGS) entry which is preliminary data.</text>
</comment>
<evidence type="ECO:0000313" key="1">
    <source>
        <dbReference type="EMBL" id="KAJ9094148.1"/>
    </source>
</evidence>
<keyword evidence="2" id="KW-1185">Reference proteome</keyword>
<dbReference type="EMBL" id="JASBWS010000143">
    <property type="protein sequence ID" value="KAJ9094148.1"/>
    <property type="molecule type" value="Genomic_DNA"/>
</dbReference>
<sequence>MFRLALRTATTVTQPAVRAFSTTPTLLKISAGELNARAKQLGLELPPKAPMGAYAEFFRELYPKIRENYVKENGKIDSHEVARFTGAKWNALSESDKKPYEELSKRATEKYKSDYKRYYESLSEDQVHSLGLDSPALKGLKKSARNAVNRKARGQPAKPSGSFFVFMHDFRKSDELKEMMERDGVEKAQRSIYAAKKAGEKWGVMSDEEKKQWVDKNEEARATYAEWKAQNA</sequence>
<organism evidence="1 2">
    <name type="scientific">Naganishia adeliensis</name>
    <dbReference type="NCBI Taxonomy" id="92952"/>
    <lineage>
        <taxon>Eukaryota</taxon>
        <taxon>Fungi</taxon>
        <taxon>Dikarya</taxon>
        <taxon>Basidiomycota</taxon>
        <taxon>Agaricomycotina</taxon>
        <taxon>Tremellomycetes</taxon>
        <taxon>Filobasidiales</taxon>
        <taxon>Filobasidiaceae</taxon>
        <taxon>Naganishia</taxon>
    </lineage>
</organism>